<keyword evidence="1" id="KW-1133">Transmembrane helix</keyword>
<reference evidence="2 3" key="1">
    <citation type="submission" date="2024-02" db="EMBL/GenBank/DDBJ databases">
        <title>Discinaceae phylogenomics.</title>
        <authorList>
            <person name="Dirks A.C."/>
            <person name="James T.Y."/>
        </authorList>
    </citation>
    <scope>NUCLEOTIDE SEQUENCE [LARGE SCALE GENOMIC DNA]</scope>
    <source>
        <strain evidence="2 3">ACD0624</strain>
    </source>
</reference>
<dbReference type="Proteomes" id="UP001447188">
    <property type="component" value="Unassembled WGS sequence"/>
</dbReference>
<proteinExistence type="predicted"/>
<dbReference type="EMBL" id="JBBBZM010000020">
    <property type="protein sequence ID" value="KAL0638634.1"/>
    <property type="molecule type" value="Genomic_DNA"/>
</dbReference>
<keyword evidence="1" id="KW-0472">Membrane</keyword>
<organism evidence="2 3">
    <name type="scientific">Discina gigas</name>
    <dbReference type="NCBI Taxonomy" id="1032678"/>
    <lineage>
        <taxon>Eukaryota</taxon>
        <taxon>Fungi</taxon>
        <taxon>Dikarya</taxon>
        <taxon>Ascomycota</taxon>
        <taxon>Pezizomycotina</taxon>
        <taxon>Pezizomycetes</taxon>
        <taxon>Pezizales</taxon>
        <taxon>Discinaceae</taxon>
        <taxon>Discina</taxon>
    </lineage>
</organism>
<keyword evidence="1" id="KW-0812">Transmembrane</keyword>
<protein>
    <submittedName>
        <fullName evidence="2">Uncharacterized protein</fullName>
    </submittedName>
</protein>
<comment type="caution">
    <text evidence="2">The sequence shown here is derived from an EMBL/GenBank/DDBJ whole genome shotgun (WGS) entry which is preliminary data.</text>
</comment>
<feature type="transmembrane region" description="Helical" evidence="1">
    <location>
        <begin position="24"/>
        <end position="48"/>
    </location>
</feature>
<evidence type="ECO:0000313" key="2">
    <source>
        <dbReference type="EMBL" id="KAL0638634.1"/>
    </source>
</evidence>
<name>A0ABR3GRS3_9PEZI</name>
<keyword evidence="3" id="KW-1185">Reference proteome</keyword>
<gene>
    <name evidence="2" type="ORF">Q9L58_002360</name>
</gene>
<evidence type="ECO:0000313" key="3">
    <source>
        <dbReference type="Proteomes" id="UP001447188"/>
    </source>
</evidence>
<accession>A0ABR3GRS3</accession>
<evidence type="ECO:0000256" key="1">
    <source>
        <dbReference type="SAM" id="Phobius"/>
    </source>
</evidence>
<sequence>MWPSPQTQHRSTSSPAISPAPLRMWFLGIFLAFIPLVSFVLSISTAILPASIINGNDIGFTPAGENGVNKGGPPAYRCETSDASPLSFHVLVAVTFLDGLNTARCQQTNSGGSQCKKLQTVGSASIGICAGPGEWLECGRVAEVVKNLVGFCQRFINGKWKTGGYIIVEHPTKRESHKIIAYNSGDN</sequence>